<comment type="caution">
    <text evidence="2">The sequence shown here is derived from an EMBL/GenBank/DDBJ whole genome shotgun (WGS) entry which is preliminary data.</text>
</comment>
<evidence type="ECO:0000259" key="1">
    <source>
        <dbReference type="Pfam" id="PF09327"/>
    </source>
</evidence>
<name>A0A5Y1Y6R0_SALDZ</name>
<dbReference type="AlphaFoldDB" id="A0A5Y1Y6R0"/>
<dbReference type="InterPro" id="IPR053171">
    <property type="entry name" value="Viral_Tip_Attach_Protein"/>
</dbReference>
<dbReference type="Pfam" id="PF09327">
    <property type="entry name" value="Phage_Tail_Tip"/>
    <property type="match status" value="1"/>
</dbReference>
<dbReference type="Proteomes" id="UP000839735">
    <property type="component" value="Unassembled WGS sequence"/>
</dbReference>
<feature type="domain" description="Tip attachment protein J central straight fiber" evidence="1">
    <location>
        <begin position="231"/>
        <end position="342"/>
    </location>
</feature>
<sequence>MSKKPWRAGKDLAAVVENMEIGTGQRGDGKDAFVTQRQLAELKLAKMSGGNGGIRLAPSLGQGIFPEIPPPERPTKPQGFQVTGGFGYVLLEWVMPKYNGHSLAEVWRGTEDNLSDAALVGTTPGQVYSDSVNPGWKGFYWIRFVNSAGVSGPYNSPDGTPAETKLSVQAVIDQIHDEAAKSPIVQELKSEIKTSSDEAKKDAVEAATLQTTEVVGGLRTDTFNALNSVNKRVTSIDNDGGKAFQAMWAQKASAAGIKAGIGIVAGKDAAGNPISQVAIAASQLFIFDPNNPGNTAYPFAVSGGKVVIQKAVIYDAVVDTLAAQRIVADDVKVGATLTAPYIRSATISNGNFTVDSNGNMNAVNANLSNVTSRWGTFYDLYAVGGTMGNVHILENCQIDGRLSAAQIDGDIAKTYVLYQNSVYIPPQMFDMNLVSLGDGRPVRFNGVDQHPIQSIKIAEGGIIGTTSSGGGSPGHGAAPGVHNEYASDTYIDVYRLEKGRAITLSAWEIHTTNPLNGKPYDKYSSVVVWMSKA</sequence>
<accession>A0A5Y1Y6R0</accession>
<reference evidence="2" key="1">
    <citation type="submission" date="2018-08" db="EMBL/GenBank/DDBJ databases">
        <authorList>
            <person name="Ashton P.M."/>
            <person name="Dallman T."/>
            <person name="Nair S."/>
            <person name="De Pinna E."/>
            <person name="Peters T."/>
            <person name="Grant K."/>
        </authorList>
    </citation>
    <scope>NUCLEOTIDE SEQUENCE [LARGE SCALE GENOMIC DNA]</scope>
    <source>
        <strain evidence="2">294779</strain>
    </source>
</reference>
<evidence type="ECO:0000313" key="2">
    <source>
        <dbReference type="EMBL" id="ECC3914723.1"/>
    </source>
</evidence>
<dbReference type="PANTHER" id="PTHR36251:SF2">
    <property type="entry name" value="GIFSY-2 PROPHAGE HOST SPECIFICITY PROTEIN J, PHAGE LAMBDA"/>
    <property type="match status" value="1"/>
</dbReference>
<dbReference type="InterPro" id="IPR015406">
    <property type="entry name" value="GpJ_CSF"/>
</dbReference>
<protein>
    <submittedName>
        <fullName evidence="2">DUF1983 domain-containing protein</fullName>
    </submittedName>
</protein>
<dbReference type="EMBL" id="AAIBIC010000013">
    <property type="protein sequence ID" value="ECC3914723.1"/>
    <property type="molecule type" value="Genomic_DNA"/>
</dbReference>
<gene>
    <name evidence="2" type="ORF">CTQ69_12015</name>
</gene>
<proteinExistence type="predicted"/>
<dbReference type="PANTHER" id="PTHR36251">
    <property type="entry name" value="FELS-1 PROPHAGE HOST SPECIFICITY PROTEIN-RELATED"/>
    <property type="match status" value="1"/>
</dbReference>
<organism evidence="2">
    <name type="scientific">Salmonella diarizonae</name>
    <dbReference type="NCBI Taxonomy" id="59204"/>
    <lineage>
        <taxon>Bacteria</taxon>
        <taxon>Pseudomonadati</taxon>
        <taxon>Pseudomonadota</taxon>
        <taxon>Gammaproteobacteria</taxon>
        <taxon>Enterobacterales</taxon>
        <taxon>Enterobacteriaceae</taxon>
        <taxon>Salmonella</taxon>
    </lineage>
</organism>